<evidence type="ECO:0000313" key="1">
    <source>
        <dbReference type="EMBL" id="VFQ92122.1"/>
    </source>
</evidence>
<proteinExistence type="predicted"/>
<keyword evidence="2" id="KW-1185">Reference proteome</keyword>
<sequence>MFLRGLWEEKLQRKGFGKKKHNSTSSATTSVLQAWREEYAENERTRKERVEKQLCYQAEYLELEKQKHTECIAFEKQKYTNKIMKMDTTTTTTMDETRAAYYKKLQQDILNGLM</sequence>
<dbReference type="Proteomes" id="UP000595140">
    <property type="component" value="Unassembled WGS sequence"/>
</dbReference>
<dbReference type="EMBL" id="OOIL02004480">
    <property type="protein sequence ID" value="VFQ92122.1"/>
    <property type="molecule type" value="Genomic_DNA"/>
</dbReference>
<organism evidence="1 2">
    <name type="scientific">Cuscuta campestris</name>
    <dbReference type="NCBI Taxonomy" id="132261"/>
    <lineage>
        <taxon>Eukaryota</taxon>
        <taxon>Viridiplantae</taxon>
        <taxon>Streptophyta</taxon>
        <taxon>Embryophyta</taxon>
        <taxon>Tracheophyta</taxon>
        <taxon>Spermatophyta</taxon>
        <taxon>Magnoliopsida</taxon>
        <taxon>eudicotyledons</taxon>
        <taxon>Gunneridae</taxon>
        <taxon>Pentapetalae</taxon>
        <taxon>asterids</taxon>
        <taxon>lamiids</taxon>
        <taxon>Solanales</taxon>
        <taxon>Convolvulaceae</taxon>
        <taxon>Cuscuteae</taxon>
        <taxon>Cuscuta</taxon>
        <taxon>Cuscuta subgen. Grammica</taxon>
        <taxon>Cuscuta sect. Cleistogrammica</taxon>
    </lineage>
</organism>
<evidence type="ECO:0008006" key="3">
    <source>
        <dbReference type="Google" id="ProtNLM"/>
    </source>
</evidence>
<evidence type="ECO:0000313" key="2">
    <source>
        <dbReference type="Proteomes" id="UP000595140"/>
    </source>
</evidence>
<reference evidence="1 2" key="1">
    <citation type="submission" date="2018-04" db="EMBL/GenBank/DDBJ databases">
        <authorList>
            <person name="Vogel A."/>
        </authorList>
    </citation>
    <scope>NUCLEOTIDE SEQUENCE [LARGE SCALE GENOMIC DNA]</scope>
</reference>
<protein>
    <recommendedName>
        <fullName evidence="3">No apical meristem-associated C-terminal domain-containing protein</fullName>
    </recommendedName>
</protein>
<dbReference type="AlphaFoldDB" id="A0A484MT50"/>
<gene>
    <name evidence="1" type="ORF">CCAM_LOCUS33898</name>
</gene>
<accession>A0A484MT50</accession>
<name>A0A484MT50_9ASTE</name>